<evidence type="ECO:0000313" key="1">
    <source>
        <dbReference type="EMBL" id="URE09752.1"/>
    </source>
</evidence>
<protein>
    <submittedName>
        <fullName evidence="1">Uncharacterized protein</fullName>
    </submittedName>
</protein>
<sequence>MCDIAHIGLLKVEPQSTWAADLVALLVAPESALSSIISSVLFTQNFQYKYSRYGLQKEIIISELLLEENYQMPVDVHGTFEACSPSALHAKIISWRETLSIISRKERKGT</sequence>
<reference evidence="1" key="1">
    <citation type="submission" date="2022-05" db="EMBL/GenBank/DDBJ databases">
        <title>The Musa troglodytarum L. genome provides insights into the mechanism of non-climacteric behaviour and enrichment of carotenoids.</title>
        <authorList>
            <person name="Wang J."/>
        </authorList>
    </citation>
    <scope>NUCLEOTIDE SEQUENCE</scope>
    <source>
        <tissue evidence="1">Leaf</tissue>
    </source>
</reference>
<keyword evidence="2" id="KW-1185">Reference proteome</keyword>
<dbReference type="Proteomes" id="UP001055439">
    <property type="component" value="Chromosome 6"/>
</dbReference>
<dbReference type="EMBL" id="CP097508">
    <property type="protein sequence ID" value="URE09752.1"/>
    <property type="molecule type" value="Genomic_DNA"/>
</dbReference>
<dbReference type="OrthoDB" id="10576037at2759"/>
<evidence type="ECO:0000313" key="2">
    <source>
        <dbReference type="Proteomes" id="UP001055439"/>
    </source>
</evidence>
<name>A0A9E7GBU2_9LILI</name>
<accession>A0A9E7GBU2</accession>
<gene>
    <name evidence="1" type="ORF">MUK42_34199</name>
</gene>
<proteinExistence type="predicted"/>
<organism evidence="1 2">
    <name type="scientific">Musa troglodytarum</name>
    <name type="common">fe'i banana</name>
    <dbReference type="NCBI Taxonomy" id="320322"/>
    <lineage>
        <taxon>Eukaryota</taxon>
        <taxon>Viridiplantae</taxon>
        <taxon>Streptophyta</taxon>
        <taxon>Embryophyta</taxon>
        <taxon>Tracheophyta</taxon>
        <taxon>Spermatophyta</taxon>
        <taxon>Magnoliopsida</taxon>
        <taxon>Liliopsida</taxon>
        <taxon>Zingiberales</taxon>
        <taxon>Musaceae</taxon>
        <taxon>Musa</taxon>
    </lineage>
</organism>
<dbReference type="AlphaFoldDB" id="A0A9E7GBU2"/>